<gene>
    <name evidence="3" type="ORF">DH2020_016383</name>
</gene>
<dbReference type="PANTHER" id="PTHR12161:SF88">
    <property type="entry name" value="REGULATOR OF VPS4 ACTIVITY IN THE MVB PATHWAY PROTEIN"/>
    <property type="match status" value="1"/>
</dbReference>
<feature type="compositionally biased region" description="Basic and acidic residues" evidence="2">
    <location>
        <begin position="367"/>
        <end position="383"/>
    </location>
</feature>
<dbReference type="Proteomes" id="UP001318860">
    <property type="component" value="Unassembled WGS sequence"/>
</dbReference>
<protein>
    <recommendedName>
        <fullName evidence="5">IST1-like protein</fullName>
    </recommendedName>
</protein>
<keyword evidence="4" id="KW-1185">Reference proteome</keyword>
<reference evidence="3 4" key="1">
    <citation type="journal article" date="2021" name="Comput. Struct. Biotechnol. J.">
        <title>De novo genome assembly of the potent medicinal plant Rehmannia glutinosa using nanopore technology.</title>
        <authorList>
            <person name="Ma L."/>
            <person name="Dong C."/>
            <person name="Song C."/>
            <person name="Wang X."/>
            <person name="Zheng X."/>
            <person name="Niu Y."/>
            <person name="Chen S."/>
            <person name="Feng W."/>
        </authorList>
    </citation>
    <scope>NUCLEOTIDE SEQUENCE [LARGE SCALE GENOMIC DNA]</scope>
    <source>
        <strain evidence="3">DH-2019</strain>
    </source>
</reference>
<feature type="compositionally biased region" description="Basic and acidic residues" evidence="2">
    <location>
        <begin position="392"/>
        <end position="405"/>
    </location>
</feature>
<feature type="compositionally biased region" description="Basic and acidic residues" evidence="2">
    <location>
        <begin position="339"/>
        <end position="354"/>
    </location>
</feature>
<dbReference type="InterPro" id="IPR005061">
    <property type="entry name" value="Ist1"/>
</dbReference>
<dbReference type="EMBL" id="JABTTQ020000009">
    <property type="protein sequence ID" value="KAK6148858.1"/>
    <property type="molecule type" value="Genomic_DNA"/>
</dbReference>
<evidence type="ECO:0008006" key="5">
    <source>
        <dbReference type="Google" id="ProtNLM"/>
    </source>
</evidence>
<dbReference type="PANTHER" id="PTHR12161">
    <property type="entry name" value="IST1 FAMILY MEMBER"/>
    <property type="match status" value="1"/>
</dbReference>
<sequence length="476" mass="54533">MLDGLLKSRFYCKCKSDSKATRTRIEIIKKKRNAMQKYLRNDVADLLKNGLDINAYGRAEGLLVEMNRSSCYEFIDQCCEHILKNLSAMDKQSRECPEECREAASSLMFAAARFADLPELRELRTLFSERYGNSLDCFINKEFAEKLKYGLPSKDAKLQLLQDIAAESGLEWDSKALENKLFNESAYNENIAKESNDFSLNNNIDGSVQKKDYRGTAYEIKNTREINPDRKKDDSRYEQKESNRNEVKESVKPQRDDIGPPLRDIQVDTIKRTERPNEPHLNGEENEYKPLTYKSIPPPYTKSEVSQPKNGDEDDLVPKTKPIPKSVRRRNPKPLPVREISEVDEKEKINKEKAAQGQRILKFFDGGGREQRDEEEKMMDKLLRHYSRKKGSSNEKGKGEEDSSKATKHKSRDGPNRVTSLPTVDLASPSETPKRHTRASSFQPELLHGKAHVHPKLPDYDDFVARLAALRGNSSD</sequence>
<evidence type="ECO:0000313" key="3">
    <source>
        <dbReference type="EMBL" id="KAK6148858.1"/>
    </source>
</evidence>
<evidence type="ECO:0000313" key="4">
    <source>
        <dbReference type="Proteomes" id="UP001318860"/>
    </source>
</evidence>
<accession>A0ABR0WMU3</accession>
<dbReference type="Pfam" id="PF03398">
    <property type="entry name" value="Ist1"/>
    <property type="match status" value="1"/>
</dbReference>
<comment type="caution">
    <text evidence="3">The sequence shown here is derived from an EMBL/GenBank/DDBJ whole genome shotgun (WGS) entry which is preliminary data.</text>
</comment>
<feature type="compositionally biased region" description="Basic and acidic residues" evidence="2">
    <location>
        <begin position="265"/>
        <end position="288"/>
    </location>
</feature>
<dbReference type="Gene3D" id="1.20.1260.60">
    <property type="entry name" value="Vacuolar protein sorting-associated protein Ist1"/>
    <property type="match status" value="1"/>
</dbReference>
<name>A0ABR0WMU3_REHGL</name>
<proteinExistence type="inferred from homology"/>
<evidence type="ECO:0000256" key="2">
    <source>
        <dbReference type="SAM" id="MobiDB-lite"/>
    </source>
</evidence>
<feature type="region of interest" description="Disordered" evidence="2">
    <location>
        <begin position="222"/>
        <end position="457"/>
    </location>
</feature>
<comment type="similarity">
    <text evidence="1">Belongs to the IST1 family.</text>
</comment>
<evidence type="ECO:0000256" key="1">
    <source>
        <dbReference type="ARBA" id="ARBA00005536"/>
    </source>
</evidence>
<organism evidence="3 4">
    <name type="scientific">Rehmannia glutinosa</name>
    <name type="common">Chinese foxglove</name>
    <dbReference type="NCBI Taxonomy" id="99300"/>
    <lineage>
        <taxon>Eukaryota</taxon>
        <taxon>Viridiplantae</taxon>
        <taxon>Streptophyta</taxon>
        <taxon>Embryophyta</taxon>
        <taxon>Tracheophyta</taxon>
        <taxon>Spermatophyta</taxon>
        <taxon>Magnoliopsida</taxon>
        <taxon>eudicotyledons</taxon>
        <taxon>Gunneridae</taxon>
        <taxon>Pentapetalae</taxon>
        <taxon>asterids</taxon>
        <taxon>lamiids</taxon>
        <taxon>Lamiales</taxon>
        <taxon>Orobanchaceae</taxon>
        <taxon>Rehmannieae</taxon>
        <taxon>Rehmannia</taxon>
    </lineage>
</organism>
<feature type="compositionally biased region" description="Basic and acidic residues" evidence="2">
    <location>
        <begin position="222"/>
        <end position="258"/>
    </location>
</feature>
<dbReference type="InterPro" id="IPR042277">
    <property type="entry name" value="IST1-like"/>
</dbReference>